<feature type="transmembrane region" description="Helical" evidence="6">
    <location>
        <begin position="27"/>
        <end position="47"/>
    </location>
</feature>
<dbReference type="RefSeq" id="WP_345465275.1">
    <property type="nucleotide sequence ID" value="NZ_BAABHF010000021.1"/>
</dbReference>
<evidence type="ECO:0000256" key="5">
    <source>
        <dbReference type="SAM" id="MobiDB-lite"/>
    </source>
</evidence>
<dbReference type="EMBL" id="BAABHF010000021">
    <property type="protein sequence ID" value="GAA4496077.1"/>
    <property type="molecule type" value="Genomic_DNA"/>
</dbReference>
<accession>A0ABP8Q1H5</accession>
<organism evidence="8 9">
    <name type="scientific">Actinoallomurus oryzae</name>
    <dbReference type="NCBI Taxonomy" id="502180"/>
    <lineage>
        <taxon>Bacteria</taxon>
        <taxon>Bacillati</taxon>
        <taxon>Actinomycetota</taxon>
        <taxon>Actinomycetes</taxon>
        <taxon>Streptosporangiales</taxon>
        <taxon>Thermomonosporaceae</taxon>
        <taxon>Actinoallomurus</taxon>
    </lineage>
</organism>
<comment type="caution">
    <text evidence="8">The sequence shown here is derived from an EMBL/GenBank/DDBJ whole genome shotgun (WGS) entry which is preliminary data.</text>
</comment>
<keyword evidence="2 6" id="KW-0812">Transmembrane</keyword>
<feature type="region of interest" description="Disordered" evidence="5">
    <location>
        <begin position="372"/>
        <end position="420"/>
    </location>
</feature>
<evidence type="ECO:0000259" key="7">
    <source>
        <dbReference type="Pfam" id="PF13515"/>
    </source>
</evidence>
<dbReference type="InterPro" id="IPR049453">
    <property type="entry name" value="Memb_transporter_dom"/>
</dbReference>
<evidence type="ECO:0000313" key="8">
    <source>
        <dbReference type="EMBL" id="GAA4496077.1"/>
    </source>
</evidence>
<keyword evidence="9" id="KW-1185">Reference proteome</keyword>
<name>A0ABP8Q1H5_9ACTN</name>
<keyword evidence="3 6" id="KW-1133">Transmembrane helix</keyword>
<evidence type="ECO:0000313" key="9">
    <source>
        <dbReference type="Proteomes" id="UP001500503"/>
    </source>
</evidence>
<feature type="transmembrane region" description="Helical" evidence="6">
    <location>
        <begin position="53"/>
        <end position="71"/>
    </location>
</feature>
<dbReference type="Pfam" id="PF13515">
    <property type="entry name" value="FUSC_2"/>
    <property type="match status" value="1"/>
</dbReference>
<feature type="domain" description="Integral membrane bound transporter" evidence="7">
    <location>
        <begin position="38"/>
        <end position="156"/>
    </location>
</feature>
<gene>
    <name evidence="8" type="ORF">GCM10023191_037570</name>
</gene>
<evidence type="ECO:0000256" key="2">
    <source>
        <dbReference type="ARBA" id="ARBA00022692"/>
    </source>
</evidence>
<comment type="subcellular location">
    <subcellularLocation>
        <location evidence="1">Membrane</location>
        <topology evidence="1">Multi-pass membrane protein</topology>
    </subcellularLocation>
</comment>
<keyword evidence="4 6" id="KW-0472">Membrane</keyword>
<feature type="transmembrane region" description="Helical" evidence="6">
    <location>
        <begin position="78"/>
        <end position="100"/>
    </location>
</feature>
<evidence type="ECO:0000256" key="3">
    <source>
        <dbReference type="ARBA" id="ARBA00022989"/>
    </source>
</evidence>
<protein>
    <submittedName>
        <fullName evidence="8">Aromatic acid exporter family protein</fullName>
    </submittedName>
</protein>
<proteinExistence type="predicted"/>
<evidence type="ECO:0000256" key="4">
    <source>
        <dbReference type="ARBA" id="ARBA00023136"/>
    </source>
</evidence>
<dbReference type="Proteomes" id="UP001500503">
    <property type="component" value="Unassembled WGS sequence"/>
</dbReference>
<evidence type="ECO:0000256" key="1">
    <source>
        <dbReference type="ARBA" id="ARBA00004141"/>
    </source>
</evidence>
<sequence length="420" mass="45649">MTLQPVPFRVAEPFNLIRRRAQPTAALIGRLTATATAAYLIALLLPGTTTKPTLAPLTALLVLQVSLYRTMRSAVQRIGSVVGGVLLAVVLAMVLGFTWWTLGLAIGAALVLGHVLRLGEHILEVPISAMLILSLPTGVNATDRVVETLVGAAVGLGAGLILSPVRVQPAEEAIEDVGLEMGRLLQEMADGLRHAPSHEEAVGWLHQARTLGKELGRVDRALGDAEDSIRLNPRATGFPHASLVLRTGLDSLEHLWINIRVLARVIADSTRERDDPTFGRAAQEHLVGMLEDLAAAMRVYGRVIRSEVAGDTGPADGELRRSLGRAEHHRDLLAEELLRMPAGDSGEWSLRGELLAHLDRLTDQLRLEHRMHARQDRARRRPMRRLPVRGGGSPPGVSRRTVWRGSRGSHRSQPHPHGAI</sequence>
<feature type="compositionally biased region" description="Basic residues" evidence="5">
    <location>
        <begin position="377"/>
        <end position="387"/>
    </location>
</feature>
<reference evidence="9" key="1">
    <citation type="journal article" date="2019" name="Int. J. Syst. Evol. Microbiol.">
        <title>The Global Catalogue of Microorganisms (GCM) 10K type strain sequencing project: providing services to taxonomists for standard genome sequencing and annotation.</title>
        <authorList>
            <consortium name="The Broad Institute Genomics Platform"/>
            <consortium name="The Broad Institute Genome Sequencing Center for Infectious Disease"/>
            <person name="Wu L."/>
            <person name="Ma J."/>
        </authorList>
    </citation>
    <scope>NUCLEOTIDE SEQUENCE [LARGE SCALE GENOMIC DNA]</scope>
    <source>
        <strain evidence="9">JCM 17933</strain>
    </source>
</reference>
<evidence type="ECO:0000256" key="6">
    <source>
        <dbReference type="SAM" id="Phobius"/>
    </source>
</evidence>